<organism evidence="1 2">
    <name type="scientific">Planoprotostelium fungivorum</name>
    <dbReference type="NCBI Taxonomy" id="1890364"/>
    <lineage>
        <taxon>Eukaryota</taxon>
        <taxon>Amoebozoa</taxon>
        <taxon>Evosea</taxon>
        <taxon>Variosea</taxon>
        <taxon>Cavosteliida</taxon>
        <taxon>Cavosteliaceae</taxon>
        <taxon>Planoprotostelium</taxon>
    </lineage>
</organism>
<evidence type="ECO:0000313" key="2">
    <source>
        <dbReference type="Proteomes" id="UP000241769"/>
    </source>
</evidence>
<sequence>YDSNKLDRVDAKSFGFFLWEMQHKERAPSRDEPHLGFKWSKDIYTDLAEACLSDFSSDRPRMSSISSSLKEKCINRYSIMGLEPKAPRQENVYVEE</sequence>
<dbReference type="Proteomes" id="UP000241769">
    <property type="component" value="Unassembled WGS sequence"/>
</dbReference>
<protein>
    <recommendedName>
        <fullName evidence="3">Serine-threonine/tyrosine-protein kinase catalytic domain-containing protein</fullName>
    </recommendedName>
</protein>
<reference evidence="1 2" key="1">
    <citation type="journal article" date="2018" name="Genome Biol. Evol.">
        <title>Multiple Roots of Fruiting Body Formation in Amoebozoa.</title>
        <authorList>
            <person name="Hillmann F."/>
            <person name="Forbes G."/>
            <person name="Novohradska S."/>
            <person name="Ferling I."/>
            <person name="Riege K."/>
            <person name="Groth M."/>
            <person name="Westermann M."/>
            <person name="Marz M."/>
            <person name="Spaller T."/>
            <person name="Winckler T."/>
            <person name="Schaap P."/>
            <person name="Glockner G."/>
        </authorList>
    </citation>
    <scope>NUCLEOTIDE SEQUENCE [LARGE SCALE GENOMIC DNA]</scope>
    <source>
        <strain evidence="1 2">Jena</strain>
    </source>
</reference>
<comment type="caution">
    <text evidence="1">The sequence shown here is derived from an EMBL/GenBank/DDBJ whole genome shotgun (WGS) entry which is preliminary data.</text>
</comment>
<dbReference type="InParanoid" id="A0A2P6MN36"/>
<proteinExistence type="predicted"/>
<dbReference type="EMBL" id="MDYQ01000662">
    <property type="protein sequence ID" value="PRP73124.1"/>
    <property type="molecule type" value="Genomic_DNA"/>
</dbReference>
<evidence type="ECO:0000313" key="1">
    <source>
        <dbReference type="EMBL" id="PRP73124.1"/>
    </source>
</evidence>
<evidence type="ECO:0008006" key="3">
    <source>
        <dbReference type="Google" id="ProtNLM"/>
    </source>
</evidence>
<name>A0A2P6MN36_9EUKA</name>
<dbReference type="AlphaFoldDB" id="A0A2P6MN36"/>
<feature type="non-terminal residue" evidence="1">
    <location>
        <position position="1"/>
    </location>
</feature>
<accession>A0A2P6MN36</accession>
<keyword evidence="2" id="KW-1185">Reference proteome</keyword>
<gene>
    <name evidence="1" type="ORF">PROFUN_16927</name>
</gene>